<evidence type="ECO:0000256" key="1">
    <source>
        <dbReference type="SAM" id="Phobius"/>
    </source>
</evidence>
<keyword evidence="1" id="KW-0812">Transmembrane</keyword>
<dbReference type="Proteomes" id="UP000762676">
    <property type="component" value="Unassembled WGS sequence"/>
</dbReference>
<protein>
    <recommendedName>
        <fullName evidence="4">ABC transmembrane type-1 domain-containing protein</fullName>
    </recommendedName>
</protein>
<accession>A0AAV4G3P3</accession>
<proteinExistence type="predicted"/>
<sequence>MFMWLEPEENKKLAASKVLWGVASLLGARQLFTVVVVVIVVVVVVVVVVVLVVLVVVVVLVVHVVVVLVVVVVVVVTIDLILFNMPPAFRSRYHPTQ</sequence>
<comment type="caution">
    <text evidence="2">The sequence shown here is derived from an EMBL/GenBank/DDBJ whole genome shotgun (WGS) entry which is preliminary data.</text>
</comment>
<gene>
    <name evidence="2" type="ORF">ElyMa_004039400</name>
</gene>
<keyword evidence="3" id="KW-1185">Reference proteome</keyword>
<reference evidence="2 3" key="1">
    <citation type="journal article" date="2021" name="Elife">
        <title>Chloroplast acquisition without the gene transfer in kleptoplastic sea slugs, Plakobranchus ocellatus.</title>
        <authorList>
            <person name="Maeda T."/>
            <person name="Takahashi S."/>
            <person name="Yoshida T."/>
            <person name="Shimamura S."/>
            <person name="Takaki Y."/>
            <person name="Nagai Y."/>
            <person name="Toyoda A."/>
            <person name="Suzuki Y."/>
            <person name="Arimoto A."/>
            <person name="Ishii H."/>
            <person name="Satoh N."/>
            <person name="Nishiyama T."/>
            <person name="Hasebe M."/>
            <person name="Maruyama T."/>
            <person name="Minagawa J."/>
            <person name="Obokata J."/>
            <person name="Shigenobu S."/>
        </authorList>
    </citation>
    <scope>NUCLEOTIDE SEQUENCE [LARGE SCALE GENOMIC DNA]</scope>
</reference>
<dbReference type="AlphaFoldDB" id="A0AAV4G3P3"/>
<name>A0AAV4G3P3_9GAST</name>
<keyword evidence="1" id="KW-0472">Membrane</keyword>
<evidence type="ECO:0000313" key="3">
    <source>
        <dbReference type="Proteomes" id="UP000762676"/>
    </source>
</evidence>
<dbReference type="EMBL" id="BMAT01008205">
    <property type="protein sequence ID" value="GFR80173.1"/>
    <property type="molecule type" value="Genomic_DNA"/>
</dbReference>
<feature type="transmembrane region" description="Helical" evidence="1">
    <location>
        <begin position="60"/>
        <end position="83"/>
    </location>
</feature>
<keyword evidence="1" id="KW-1133">Transmembrane helix</keyword>
<organism evidence="2 3">
    <name type="scientific">Elysia marginata</name>
    <dbReference type="NCBI Taxonomy" id="1093978"/>
    <lineage>
        <taxon>Eukaryota</taxon>
        <taxon>Metazoa</taxon>
        <taxon>Spiralia</taxon>
        <taxon>Lophotrochozoa</taxon>
        <taxon>Mollusca</taxon>
        <taxon>Gastropoda</taxon>
        <taxon>Heterobranchia</taxon>
        <taxon>Euthyneura</taxon>
        <taxon>Panpulmonata</taxon>
        <taxon>Sacoglossa</taxon>
        <taxon>Placobranchoidea</taxon>
        <taxon>Plakobranchidae</taxon>
        <taxon>Elysia</taxon>
    </lineage>
</organism>
<evidence type="ECO:0008006" key="4">
    <source>
        <dbReference type="Google" id="ProtNLM"/>
    </source>
</evidence>
<evidence type="ECO:0000313" key="2">
    <source>
        <dbReference type="EMBL" id="GFR80173.1"/>
    </source>
</evidence>
<feature type="transmembrane region" description="Helical" evidence="1">
    <location>
        <begin position="31"/>
        <end position="54"/>
    </location>
</feature>